<dbReference type="SUPFAM" id="SSF50475">
    <property type="entry name" value="FMN-binding split barrel"/>
    <property type="match status" value="1"/>
</dbReference>
<dbReference type="AlphaFoldDB" id="A0A4V5NM57"/>
<accession>A0A4V5NM57</accession>
<dbReference type="Pfam" id="PF00175">
    <property type="entry name" value="NAD_binding_1"/>
    <property type="match status" value="1"/>
</dbReference>
<dbReference type="Gene3D" id="2.40.30.10">
    <property type="entry name" value="Translation factors"/>
    <property type="match status" value="1"/>
</dbReference>
<dbReference type="InterPro" id="IPR001433">
    <property type="entry name" value="OxRdtase_FAD/NAD-bd"/>
</dbReference>
<evidence type="ECO:0000259" key="1">
    <source>
        <dbReference type="PROSITE" id="PS51384"/>
    </source>
</evidence>
<proteinExistence type="predicted"/>
<dbReference type="PRINTS" id="PR00410">
    <property type="entry name" value="PHEHYDRXLASE"/>
</dbReference>
<dbReference type="Gene3D" id="2.30.110.10">
    <property type="entry name" value="Electron Transport, Fmn-binding Protein, Chain A"/>
    <property type="match status" value="1"/>
</dbReference>
<dbReference type="GO" id="GO:0016491">
    <property type="term" value="F:oxidoreductase activity"/>
    <property type="evidence" value="ECO:0007669"/>
    <property type="project" value="InterPro"/>
</dbReference>
<comment type="caution">
    <text evidence="2">The sequence shown here is derived from an EMBL/GenBank/DDBJ whole genome shotgun (WGS) entry which is preliminary data.</text>
</comment>
<name>A0A4V5NM57_9RHOB</name>
<organism evidence="2 3">
    <name type="scientific">Cereibacter changlensis</name>
    <dbReference type="NCBI Taxonomy" id="402884"/>
    <lineage>
        <taxon>Bacteria</taxon>
        <taxon>Pseudomonadati</taxon>
        <taxon>Pseudomonadota</taxon>
        <taxon>Alphaproteobacteria</taxon>
        <taxon>Rhodobacterales</taxon>
        <taxon>Paracoccaceae</taxon>
        <taxon>Cereibacter</taxon>
    </lineage>
</organism>
<protein>
    <submittedName>
        <fullName evidence="2">Ferredoxin</fullName>
    </submittedName>
</protein>
<dbReference type="InterPro" id="IPR012349">
    <property type="entry name" value="Split_barrel_FMN-bd"/>
</dbReference>
<dbReference type="SUPFAM" id="SSF52343">
    <property type="entry name" value="Ferredoxin reductase-like, C-terminal NADP-linked domain"/>
    <property type="match status" value="1"/>
</dbReference>
<feature type="domain" description="FAD-binding FR-type" evidence="1">
    <location>
        <begin position="299"/>
        <end position="404"/>
    </location>
</feature>
<evidence type="ECO:0000313" key="3">
    <source>
        <dbReference type="Proteomes" id="UP000306340"/>
    </source>
</evidence>
<reference evidence="2 3" key="1">
    <citation type="submission" date="2019-04" db="EMBL/GenBank/DDBJ databases">
        <title>Crypto-aerobic microbial life in anoxic (sulfidic) marine sediments.</title>
        <authorList>
            <person name="Bhattacharya S."/>
            <person name="Roy C."/>
            <person name="Mondal N."/>
            <person name="Sarkar J."/>
            <person name="Mandal S."/>
            <person name="Rameez M.J."/>
            <person name="Ghosh W."/>
        </authorList>
    </citation>
    <scope>NUCLEOTIDE SEQUENCE [LARGE SCALE GENOMIC DNA]</scope>
    <source>
        <strain evidence="2 3">SBBC</strain>
    </source>
</reference>
<dbReference type="Gene3D" id="3.40.50.80">
    <property type="entry name" value="Nucleotide-binding domain of ferredoxin-NADP reductase (FNR) module"/>
    <property type="match status" value="1"/>
</dbReference>
<dbReference type="InterPro" id="IPR017927">
    <property type="entry name" value="FAD-bd_FR_type"/>
</dbReference>
<dbReference type="Proteomes" id="UP000306340">
    <property type="component" value="Unassembled WGS sequence"/>
</dbReference>
<gene>
    <name evidence="2" type="ORF">FAZ78_01190</name>
</gene>
<dbReference type="PANTHER" id="PTHR42815:SF2">
    <property type="entry name" value="FAD-BINDING, PUTATIVE (AFU_ORTHOLOGUE AFUA_6G07600)-RELATED"/>
    <property type="match status" value="1"/>
</dbReference>
<dbReference type="InterPro" id="IPR039261">
    <property type="entry name" value="FNR_nucleotide-bd"/>
</dbReference>
<dbReference type="PROSITE" id="PS51384">
    <property type="entry name" value="FAD_FR"/>
    <property type="match status" value="1"/>
</dbReference>
<evidence type="ECO:0000313" key="2">
    <source>
        <dbReference type="EMBL" id="TKA98377.1"/>
    </source>
</evidence>
<dbReference type="CDD" id="cd06184">
    <property type="entry name" value="flavohem_like_fad_nad_binding"/>
    <property type="match status" value="1"/>
</dbReference>
<dbReference type="EMBL" id="SWAU01000004">
    <property type="protein sequence ID" value="TKA98377.1"/>
    <property type="molecule type" value="Genomic_DNA"/>
</dbReference>
<dbReference type="InterPro" id="IPR017938">
    <property type="entry name" value="Riboflavin_synthase-like_b-brl"/>
</dbReference>
<dbReference type="Pfam" id="PF00970">
    <property type="entry name" value="FAD_binding_6"/>
    <property type="match status" value="1"/>
</dbReference>
<dbReference type="PANTHER" id="PTHR42815">
    <property type="entry name" value="FAD-BINDING, PUTATIVE (AFU_ORTHOLOGUE AFUA_6G07600)-RELATED"/>
    <property type="match status" value="1"/>
</dbReference>
<sequence length="541" mass="57571">MTRASPFHSGELTAQRLAGATDAAAAGSAFIRDAMPDEHRRFFAALPFLVVAGGDNDGRTWVSVLDGPEGFATSPDPRHLMIGTTLAQGDPLAASLAKGGPVGLLGIDLTTRRRNRLNGTLTATPQGYALAVDQSFGNCPQYIHARDWRRADERSAEAPQITDRLDAAQAARIAAADTLFIGSGHVSKGDGAANGYDVSHRGGAAGFVRVTDGRSLQIPDYPGNNFFNTIGNLICDPRVGLLFIDFDRGSLIHIAGRARIDWHPGDSQDPAVRRAIHVGIDVVVDRPMALSLRWLRPSDKGLTLKVIDRVVESEGITSFHLASGDGGALGRFQPGQHLPVSLEIPGQPGQVERSYSLSGDPAAPTWRISVKREERGIASQFLHDAVRVGDVIRAHRPQGDFIPPPGDSPLVLVSAGAGITPMLSMLHALVADQPQRQVTFVHAARNGRNHSFAAELDELVSRGRNATRQIHYSAPEDGGDLRTFDRTGRIEAPDLLALPAAQDADYLLCGPAAFLAAIRSGLTAGGIAADRIHLEIFGPVG</sequence>
<dbReference type="InterPro" id="IPR008333">
    <property type="entry name" value="Cbr1-like_FAD-bd_dom"/>
</dbReference>
<dbReference type="SUPFAM" id="SSF63380">
    <property type="entry name" value="Riboflavin synthase domain-like"/>
    <property type="match status" value="1"/>
</dbReference>
<dbReference type="RefSeq" id="WP_136790953.1">
    <property type="nucleotide sequence ID" value="NZ_SWAU01000004.1"/>
</dbReference>